<dbReference type="PANTHER" id="PTHR30050">
    <property type="entry name" value="CHROMOSOMAL REPLICATION INITIATOR PROTEIN DNAA"/>
    <property type="match status" value="1"/>
</dbReference>
<dbReference type="InterPro" id="IPR003593">
    <property type="entry name" value="AAA+_ATPase"/>
</dbReference>
<sequence>MTDTQDLVLIDQGAMELRLPGIRAHYVEYLEAARRENWSHAHLLAELLSVEISLRDTRRSARLLAEAKVPRTKLLAQFDLGSSAMSQDTLAWLARGDFVASATSVVLIGGPGTGKTHLLIGTLIALVGLGKRVRYVNASALVNELAEAEDERRLSRLLERYGRYDVLAIDELGYLHLDRRGAELLFQVITDREESSSLMVATNLPFGEWASIFTDARLAAAVVDRITYRSKIIETGIESYRLRSTTNAT</sequence>
<reference evidence="5 6" key="1">
    <citation type="submission" date="2015-01" db="EMBL/GenBank/DDBJ databases">
        <title>Draft genome of the acidophilic iron oxidizer Ferrimicrobium acidiphilum strain T23.</title>
        <authorList>
            <person name="Poehlein A."/>
            <person name="Eisen S."/>
            <person name="Schloemann M."/>
            <person name="Johnson B.D."/>
            <person name="Daniel R."/>
            <person name="Muehling M."/>
        </authorList>
    </citation>
    <scope>NUCLEOTIDE SEQUENCE [LARGE SCALE GENOMIC DNA]</scope>
    <source>
        <strain evidence="5 6">T23</strain>
    </source>
</reference>
<dbReference type="PIRSF" id="PIRSF003073">
    <property type="entry name" value="DNAC_TnpB_IstB"/>
    <property type="match status" value="1"/>
</dbReference>
<dbReference type="Proteomes" id="UP000032336">
    <property type="component" value="Unassembled WGS sequence"/>
</dbReference>
<protein>
    <submittedName>
        <fullName evidence="5">Chromosomal replication initiator protein DnaA</fullName>
    </submittedName>
</protein>
<dbReference type="RefSeq" id="WP_052566575.1">
    <property type="nucleotide sequence ID" value="NZ_JXUW01000050.1"/>
</dbReference>
<dbReference type="EMBL" id="JXUW01000050">
    <property type="protein sequence ID" value="KJE75303.1"/>
    <property type="molecule type" value="Genomic_DNA"/>
</dbReference>
<dbReference type="CDD" id="cd00009">
    <property type="entry name" value="AAA"/>
    <property type="match status" value="1"/>
</dbReference>
<name>A0A0D8FPV7_9ACTN</name>
<dbReference type="GO" id="GO:0005524">
    <property type="term" value="F:ATP binding"/>
    <property type="evidence" value="ECO:0007669"/>
    <property type="project" value="UniProtKB-KW"/>
</dbReference>
<evidence type="ECO:0000256" key="1">
    <source>
        <dbReference type="ARBA" id="ARBA00008059"/>
    </source>
</evidence>
<dbReference type="InterPro" id="IPR020591">
    <property type="entry name" value="Chromosome_initiator_DnaA-like"/>
</dbReference>
<dbReference type="Pfam" id="PF01695">
    <property type="entry name" value="IstB_IS21"/>
    <property type="match status" value="1"/>
</dbReference>
<keyword evidence="3" id="KW-0067">ATP-binding</keyword>
<dbReference type="Gene3D" id="3.40.50.300">
    <property type="entry name" value="P-loop containing nucleotide triphosphate hydrolases"/>
    <property type="match status" value="1"/>
</dbReference>
<comment type="caution">
    <text evidence="5">The sequence shown here is derived from an EMBL/GenBank/DDBJ whole genome shotgun (WGS) entry which is preliminary data.</text>
</comment>
<dbReference type="InterPro" id="IPR028350">
    <property type="entry name" value="DNAC/IstB-like"/>
</dbReference>
<proteinExistence type="inferred from homology"/>
<evidence type="ECO:0000313" key="6">
    <source>
        <dbReference type="Proteomes" id="UP000032336"/>
    </source>
</evidence>
<dbReference type="PATRIC" id="fig|1121877.4.peg.3349"/>
<accession>A0A0D8FPV7</accession>
<dbReference type="SUPFAM" id="SSF52540">
    <property type="entry name" value="P-loop containing nucleoside triphosphate hydrolases"/>
    <property type="match status" value="1"/>
</dbReference>
<gene>
    <name evidence="5" type="primary">dnaA5</name>
    <name evidence="5" type="ORF">FEAC_29640</name>
</gene>
<keyword evidence="6" id="KW-1185">Reference proteome</keyword>
<dbReference type="GeneID" id="78373922"/>
<evidence type="ECO:0000313" key="5">
    <source>
        <dbReference type="EMBL" id="KJE75303.1"/>
    </source>
</evidence>
<dbReference type="eggNOG" id="COG1484">
    <property type="taxonomic scope" value="Bacteria"/>
</dbReference>
<feature type="domain" description="AAA+ ATPase" evidence="4">
    <location>
        <begin position="101"/>
        <end position="234"/>
    </location>
</feature>
<dbReference type="PANTHER" id="PTHR30050:SF4">
    <property type="entry name" value="ATP-BINDING PROTEIN RV3427C IN INSERTION SEQUENCE-RELATED"/>
    <property type="match status" value="1"/>
</dbReference>
<dbReference type="InterPro" id="IPR027417">
    <property type="entry name" value="P-loop_NTPase"/>
</dbReference>
<dbReference type="NCBIfam" id="NF038214">
    <property type="entry name" value="IS21_help_AAA"/>
    <property type="match status" value="1"/>
</dbReference>
<dbReference type="InterPro" id="IPR047661">
    <property type="entry name" value="IstB"/>
</dbReference>
<dbReference type="GO" id="GO:0006260">
    <property type="term" value="P:DNA replication"/>
    <property type="evidence" value="ECO:0007669"/>
    <property type="project" value="TreeGrafter"/>
</dbReference>
<dbReference type="SMART" id="SM00382">
    <property type="entry name" value="AAA"/>
    <property type="match status" value="1"/>
</dbReference>
<evidence type="ECO:0000256" key="2">
    <source>
        <dbReference type="ARBA" id="ARBA00022741"/>
    </source>
</evidence>
<dbReference type="PRINTS" id="PR00051">
    <property type="entry name" value="DNAA"/>
</dbReference>
<dbReference type="AlphaFoldDB" id="A0A0D8FPV7"/>
<evidence type="ECO:0000256" key="3">
    <source>
        <dbReference type="ARBA" id="ARBA00022840"/>
    </source>
</evidence>
<organism evidence="5 6">
    <name type="scientific">Ferrimicrobium acidiphilum DSM 19497</name>
    <dbReference type="NCBI Taxonomy" id="1121877"/>
    <lineage>
        <taxon>Bacteria</taxon>
        <taxon>Bacillati</taxon>
        <taxon>Actinomycetota</taxon>
        <taxon>Acidimicrobiia</taxon>
        <taxon>Acidimicrobiales</taxon>
        <taxon>Acidimicrobiaceae</taxon>
        <taxon>Ferrimicrobium</taxon>
    </lineage>
</organism>
<dbReference type="STRING" id="1121877.FEAC_29640"/>
<keyword evidence="2" id="KW-0547">Nucleotide-binding</keyword>
<evidence type="ECO:0000259" key="4">
    <source>
        <dbReference type="SMART" id="SM00382"/>
    </source>
</evidence>
<dbReference type="InterPro" id="IPR002611">
    <property type="entry name" value="IstB_ATP-bd"/>
</dbReference>
<comment type="similarity">
    <text evidence="1">Belongs to the IS21/IS1162 putative ATP-binding protein family.</text>
</comment>